<evidence type="ECO:0000313" key="1">
    <source>
        <dbReference type="EMBL" id="JAH84694.1"/>
    </source>
</evidence>
<dbReference type="AlphaFoldDB" id="A0A0E9W2R5"/>
<organism evidence="1">
    <name type="scientific">Anguilla anguilla</name>
    <name type="common">European freshwater eel</name>
    <name type="synonym">Muraena anguilla</name>
    <dbReference type="NCBI Taxonomy" id="7936"/>
    <lineage>
        <taxon>Eukaryota</taxon>
        <taxon>Metazoa</taxon>
        <taxon>Chordata</taxon>
        <taxon>Craniata</taxon>
        <taxon>Vertebrata</taxon>
        <taxon>Euteleostomi</taxon>
        <taxon>Actinopterygii</taxon>
        <taxon>Neopterygii</taxon>
        <taxon>Teleostei</taxon>
        <taxon>Anguilliformes</taxon>
        <taxon>Anguillidae</taxon>
        <taxon>Anguilla</taxon>
    </lineage>
</organism>
<reference evidence="1" key="1">
    <citation type="submission" date="2014-11" db="EMBL/GenBank/DDBJ databases">
        <authorList>
            <person name="Amaro Gonzalez C."/>
        </authorList>
    </citation>
    <scope>NUCLEOTIDE SEQUENCE</scope>
</reference>
<name>A0A0E9W2R5_ANGAN</name>
<sequence length="66" mass="7528">MYVNALRVLLIGTCYKQKKKGKKSTNESFKPHCLEVQFQCVSRVPSQGRALYLFLHLLASLSLRSV</sequence>
<accession>A0A0E9W2R5</accession>
<protein>
    <submittedName>
        <fullName evidence="1">Uncharacterized protein</fullName>
    </submittedName>
</protein>
<dbReference type="EMBL" id="GBXM01023883">
    <property type="protein sequence ID" value="JAH84694.1"/>
    <property type="molecule type" value="Transcribed_RNA"/>
</dbReference>
<proteinExistence type="predicted"/>
<reference evidence="1" key="2">
    <citation type="journal article" date="2015" name="Fish Shellfish Immunol.">
        <title>Early steps in the European eel (Anguilla anguilla)-Vibrio vulnificus interaction in the gills: Role of the RtxA13 toxin.</title>
        <authorList>
            <person name="Callol A."/>
            <person name="Pajuelo D."/>
            <person name="Ebbesson L."/>
            <person name="Teles M."/>
            <person name="MacKenzie S."/>
            <person name="Amaro C."/>
        </authorList>
    </citation>
    <scope>NUCLEOTIDE SEQUENCE</scope>
</reference>